<dbReference type="NCBIfam" id="TIGR01444">
    <property type="entry name" value="fkbM_fam"/>
    <property type="match status" value="1"/>
</dbReference>
<feature type="domain" description="Methyltransferase FkbM" evidence="1">
    <location>
        <begin position="11"/>
        <end position="163"/>
    </location>
</feature>
<protein>
    <submittedName>
        <fullName evidence="2">Methyltransferase, FkbM family</fullName>
    </submittedName>
</protein>
<dbReference type="GO" id="GO:0008168">
    <property type="term" value="F:methyltransferase activity"/>
    <property type="evidence" value="ECO:0007669"/>
    <property type="project" value="UniProtKB-KW"/>
</dbReference>
<dbReference type="InterPro" id="IPR029063">
    <property type="entry name" value="SAM-dependent_MTases_sf"/>
</dbReference>
<evidence type="ECO:0000259" key="1">
    <source>
        <dbReference type="Pfam" id="PF05050"/>
    </source>
</evidence>
<dbReference type="PANTHER" id="PTHR34203:SF15">
    <property type="entry name" value="SLL1173 PROTEIN"/>
    <property type="match status" value="1"/>
</dbReference>
<name>I3CZJ1_9ARCH</name>
<dbReference type="InterPro" id="IPR006342">
    <property type="entry name" value="FkbM_mtfrase"/>
</dbReference>
<comment type="caution">
    <text evidence="2">The sequence shown here is derived from an EMBL/GenBank/DDBJ whole genome shotgun (WGS) entry which is preliminary data.</text>
</comment>
<dbReference type="AlphaFoldDB" id="I3CZJ1"/>
<dbReference type="SUPFAM" id="SSF53335">
    <property type="entry name" value="S-adenosyl-L-methionine-dependent methyltransferases"/>
    <property type="match status" value="1"/>
</dbReference>
<reference evidence="2 3" key="1">
    <citation type="journal article" date="2012" name="J. Bacteriol.">
        <title>Genome sequence of "Candidatus Nitrosopumilus salaria" BD31, an ammonia-oxidizing archaeon from the San Francisco Bay estuary.</title>
        <authorList>
            <person name="Mosier A.C."/>
            <person name="Allen E.E."/>
            <person name="Kim M."/>
            <person name="Ferriera S."/>
            <person name="Francis C.A."/>
        </authorList>
    </citation>
    <scope>NUCLEOTIDE SEQUENCE [LARGE SCALE GENOMIC DNA]</scope>
    <source>
        <strain evidence="2 3">BD31</strain>
    </source>
</reference>
<dbReference type="PANTHER" id="PTHR34203">
    <property type="entry name" value="METHYLTRANSFERASE, FKBM FAMILY PROTEIN"/>
    <property type="match status" value="1"/>
</dbReference>
<sequence>LSCIAPTTSLDIGANIGNHAIVIAQYTKRLIVFEPVQFIFSVLQQNLILNKLNNVIAVNLALSDKAIKRDISIPKHGNLGCSSLNASFEDAEQQEIELVVGDDYLNLTCPKEMIDFIKMDVEGHEASALLGLQETLKQDQPLLLIEYKSTTTIASFQKMRLFDELFKGYQFFSLSYTYNKKVHKKNLIGFLRRIYFRIFDRRWCLSSFDQSKPYANVYLVPPRYQKIFATFSYLSAEK</sequence>
<dbReference type="InterPro" id="IPR052514">
    <property type="entry name" value="SAM-dependent_MTase"/>
</dbReference>
<evidence type="ECO:0000313" key="2">
    <source>
        <dbReference type="EMBL" id="EIJ64884.1"/>
    </source>
</evidence>
<dbReference type="Proteomes" id="UP000003423">
    <property type="component" value="Unassembled WGS sequence"/>
</dbReference>
<dbReference type="EMBL" id="AEXL02000171">
    <property type="protein sequence ID" value="EIJ64884.1"/>
    <property type="molecule type" value="Genomic_DNA"/>
</dbReference>
<accession>I3CZJ1</accession>
<dbReference type="RefSeq" id="WP_008301860.1">
    <property type="nucleotide sequence ID" value="NZ_AEXL02000171.1"/>
</dbReference>
<keyword evidence="3" id="KW-1185">Reference proteome</keyword>
<dbReference type="GO" id="GO:0032259">
    <property type="term" value="P:methylation"/>
    <property type="evidence" value="ECO:0007669"/>
    <property type="project" value="UniProtKB-KW"/>
</dbReference>
<keyword evidence="2" id="KW-0489">Methyltransferase</keyword>
<dbReference type="Gene3D" id="3.40.50.150">
    <property type="entry name" value="Vaccinia Virus protein VP39"/>
    <property type="match status" value="1"/>
</dbReference>
<evidence type="ECO:0000313" key="3">
    <source>
        <dbReference type="Proteomes" id="UP000003423"/>
    </source>
</evidence>
<feature type="non-terminal residue" evidence="2">
    <location>
        <position position="1"/>
    </location>
</feature>
<gene>
    <name evidence="2" type="ORF">BD31_I1952</name>
</gene>
<keyword evidence="2" id="KW-0808">Transferase</keyword>
<dbReference type="Pfam" id="PF05050">
    <property type="entry name" value="Methyltransf_21"/>
    <property type="match status" value="1"/>
</dbReference>
<organism evidence="2 3">
    <name type="scientific">Candidatus Nitrosopumilus salarius BD31</name>
    <dbReference type="NCBI Taxonomy" id="859350"/>
    <lineage>
        <taxon>Archaea</taxon>
        <taxon>Nitrososphaerota</taxon>
        <taxon>Nitrososphaeria</taxon>
        <taxon>Nitrosopumilales</taxon>
        <taxon>Nitrosopumilaceae</taxon>
        <taxon>Nitrosopumilus</taxon>
    </lineage>
</organism>
<proteinExistence type="predicted"/>